<reference evidence="2" key="1">
    <citation type="submission" date="2022-01" db="EMBL/GenBank/DDBJ databases">
        <authorList>
            <person name="King R."/>
        </authorList>
    </citation>
    <scope>NUCLEOTIDE SEQUENCE</scope>
</reference>
<dbReference type="AlphaFoldDB" id="A0A9P0DAH3"/>
<feature type="compositionally biased region" description="Basic residues" evidence="1">
    <location>
        <begin position="1"/>
        <end position="17"/>
    </location>
</feature>
<dbReference type="Proteomes" id="UP001153636">
    <property type="component" value="Chromosome 8"/>
</dbReference>
<feature type="region of interest" description="Disordered" evidence="1">
    <location>
        <begin position="1"/>
        <end position="55"/>
    </location>
</feature>
<evidence type="ECO:0000256" key="1">
    <source>
        <dbReference type="SAM" id="MobiDB-lite"/>
    </source>
</evidence>
<proteinExistence type="predicted"/>
<gene>
    <name evidence="2" type="ORF">PSYICH_LOCUS14562</name>
</gene>
<keyword evidence="3" id="KW-1185">Reference proteome</keyword>
<name>A0A9P0DAH3_9CUCU</name>
<organism evidence="2 3">
    <name type="scientific">Psylliodes chrysocephalus</name>
    <dbReference type="NCBI Taxonomy" id="3402493"/>
    <lineage>
        <taxon>Eukaryota</taxon>
        <taxon>Metazoa</taxon>
        <taxon>Ecdysozoa</taxon>
        <taxon>Arthropoda</taxon>
        <taxon>Hexapoda</taxon>
        <taxon>Insecta</taxon>
        <taxon>Pterygota</taxon>
        <taxon>Neoptera</taxon>
        <taxon>Endopterygota</taxon>
        <taxon>Coleoptera</taxon>
        <taxon>Polyphaga</taxon>
        <taxon>Cucujiformia</taxon>
        <taxon>Chrysomeloidea</taxon>
        <taxon>Chrysomelidae</taxon>
        <taxon>Galerucinae</taxon>
        <taxon>Alticini</taxon>
        <taxon>Psylliodes</taxon>
    </lineage>
</organism>
<dbReference type="EMBL" id="OV651820">
    <property type="protein sequence ID" value="CAH1114924.1"/>
    <property type="molecule type" value="Genomic_DNA"/>
</dbReference>
<dbReference type="OrthoDB" id="6279530at2759"/>
<evidence type="ECO:0000313" key="3">
    <source>
        <dbReference type="Proteomes" id="UP001153636"/>
    </source>
</evidence>
<evidence type="ECO:0000313" key="2">
    <source>
        <dbReference type="EMBL" id="CAH1114924.1"/>
    </source>
</evidence>
<feature type="compositionally biased region" description="Basic and acidic residues" evidence="1">
    <location>
        <begin position="18"/>
        <end position="39"/>
    </location>
</feature>
<protein>
    <submittedName>
        <fullName evidence="2">Uncharacterized protein</fullName>
    </submittedName>
</protein>
<accession>A0A9P0DAH3</accession>
<sequence length="155" mass="18426">MPKRKKVFTKPKVRAKKMKEARQNETEEQWENRRSNNRERMKKLRKNQTDQTRSRGRVELQAFHYDCKKKYIEHPNVIIGKMDTICKYCNERKFQGETAGMCWSNGKVNLPPLNIPPPELLAYMNGETPDSNHFLQNIRRYNCCFQMTSFGATLH</sequence>